<dbReference type="Proteomes" id="UP000007800">
    <property type="component" value="Unassembled WGS sequence"/>
</dbReference>
<evidence type="ECO:0000313" key="3">
    <source>
        <dbReference type="Proteomes" id="UP000007800"/>
    </source>
</evidence>
<dbReference type="AlphaFoldDB" id="C5K8F9"/>
<dbReference type="EMBL" id="GG671131">
    <property type="protein sequence ID" value="EER19166.1"/>
    <property type="molecule type" value="Genomic_DNA"/>
</dbReference>
<dbReference type="GeneID" id="9039405"/>
<feature type="region of interest" description="Disordered" evidence="1">
    <location>
        <begin position="285"/>
        <end position="340"/>
    </location>
</feature>
<name>C5K8F9_PERM5</name>
<protein>
    <submittedName>
        <fullName evidence="2">Uncharacterized protein</fullName>
    </submittedName>
</protein>
<proteinExistence type="predicted"/>
<accession>C5K8F9</accession>
<evidence type="ECO:0000256" key="1">
    <source>
        <dbReference type="SAM" id="MobiDB-lite"/>
    </source>
</evidence>
<reference evidence="2 3" key="1">
    <citation type="submission" date="2008-07" db="EMBL/GenBank/DDBJ databases">
        <authorList>
            <person name="El-Sayed N."/>
            <person name="Caler E."/>
            <person name="Inman J."/>
            <person name="Amedeo P."/>
            <person name="Hass B."/>
            <person name="Wortman J."/>
        </authorList>
    </citation>
    <scope>NUCLEOTIDE SEQUENCE [LARGE SCALE GENOMIC DNA]</scope>
    <source>
        <strain evidence="3">ATCC 50983 / TXsc</strain>
    </source>
</reference>
<keyword evidence="3" id="KW-1185">Reference proteome</keyword>
<gene>
    <name evidence="2" type="ORF">Pmar_PMAR028631</name>
</gene>
<evidence type="ECO:0000313" key="2">
    <source>
        <dbReference type="EMBL" id="EER19166.1"/>
    </source>
</evidence>
<organism evidence="3">
    <name type="scientific">Perkinsus marinus (strain ATCC 50983 / TXsc)</name>
    <dbReference type="NCBI Taxonomy" id="423536"/>
    <lineage>
        <taxon>Eukaryota</taxon>
        <taxon>Sar</taxon>
        <taxon>Alveolata</taxon>
        <taxon>Perkinsozoa</taxon>
        <taxon>Perkinsea</taxon>
        <taxon>Perkinsida</taxon>
        <taxon>Perkinsidae</taxon>
        <taxon>Perkinsus</taxon>
    </lineage>
</organism>
<dbReference type="OrthoDB" id="10385953at2759"/>
<sequence length="340" mass="36986">MPAVQDIIHLTIQGQQDADVWESKIVASLELYGIVSALLLSSISDDTIAAVTSDACQGVAAAELDQKKHNVKTVIKGAAQEASNQLRLLHERSLTEERGKAKKMMVDLSALCKAAHEAETKVSFLPNMLPPLPAMKKIQDNPLLYVDLSDFRFPKHVYDNQVETVTTVTGEVVQHRRSVGKNSYITSIGQWDECFFRYATALQLSDAGRKQVDMGHLVSYAIHIADLFSAVKSVRAVIDAEARYRKSGAMAIASGAISMKDMFSDEAYIRPKLDMEVSRALLQQTDRWSDQSSSYGKGKGSKGKGAKGKGGTGKGKGSQRSAPYSASEPELNPQGFSKST</sequence>
<dbReference type="OMA" id="YAIHIAD"/>
<dbReference type="InParanoid" id="C5K8F9"/>
<dbReference type="RefSeq" id="XP_002787370.1">
    <property type="nucleotide sequence ID" value="XM_002787324.1"/>
</dbReference>